<dbReference type="EMBL" id="CM042058">
    <property type="protein sequence ID" value="KAI3685127.1"/>
    <property type="molecule type" value="Genomic_DNA"/>
</dbReference>
<evidence type="ECO:0000313" key="1">
    <source>
        <dbReference type="EMBL" id="KAI3685127.1"/>
    </source>
</evidence>
<reference evidence="1 2" key="2">
    <citation type="journal article" date="2022" name="Mol. Ecol. Resour.">
        <title>The genomes of chicory, endive, great burdock and yacon provide insights into Asteraceae paleo-polyploidization history and plant inulin production.</title>
        <authorList>
            <person name="Fan W."/>
            <person name="Wang S."/>
            <person name="Wang H."/>
            <person name="Wang A."/>
            <person name="Jiang F."/>
            <person name="Liu H."/>
            <person name="Zhao H."/>
            <person name="Xu D."/>
            <person name="Zhang Y."/>
        </authorList>
    </citation>
    <scope>NUCLEOTIDE SEQUENCE [LARGE SCALE GENOMIC DNA]</scope>
    <source>
        <strain evidence="2">cv. Niubang</strain>
    </source>
</reference>
<gene>
    <name evidence="1" type="ORF">L6452_34361</name>
</gene>
<keyword evidence="2" id="KW-1185">Reference proteome</keyword>
<accession>A0ACB8YHZ4</accession>
<comment type="caution">
    <text evidence="1">The sequence shown here is derived from an EMBL/GenBank/DDBJ whole genome shotgun (WGS) entry which is preliminary data.</text>
</comment>
<protein>
    <submittedName>
        <fullName evidence="1">Uncharacterized protein</fullName>
    </submittedName>
</protein>
<sequence length="189" mass="21245">MPPHTFQAVARSANDAIVPAHLLQTLQPNSRLFFIKLTVLFRRDGATTRHILEIAAPCQHVSELNGLVWADIIRFLNQVDSPREALSEVIFRVTICAGQMMADQSNAGRRVLPLEVLLVFTWPTTELGPPTMVMVDVEERVTNCRICLEDFEVGSKAGKLPCSHLFHVECINQWVAYHRSCPICRLELG</sequence>
<reference evidence="2" key="1">
    <citation type="journal article" date="2022" name="Mol. Ecol. Resour.">
        <title>The genomes of chicory, endive, great burdock and yacon provide insights into Asteraceae palaeo-polyploidization history and plant inulin production.</title>
        <authorList>
            <person name="Fan W."/>
            <person name="Wang S."/>
            <person name="Wang H."/>
            <person name="Wang A."/>
            <person name="Jiang F."/>
            <person name="Liu H."/>
            <person name="Zhao H."/>
            <person name="Xu D."/>
            <person name="Zhang Y."/>
        </authorList>
    </citation>
    <scope>NUCLEOTIDE SEQUENCE [LARGE SCALE GENOMIC DNA]</scope>
    <source>
        <strain evidence="2">cv. Niubang</strain>
    </source>
</reference>
<evidence type="ECO:0000313" key="2">
    <source>
        <dbReference type="Proteomes" id="UP001055879"/>
    </source>
</evidence>
<name>A0ACB8YHZ4_ARCLA</name>
<dbReference type="Proteomes" id="UP001055879">
    <property type="component" value="Linkage Group LG12"/>
</dbReference>
<organism evidence="1 2">
    <name type="scientific">Arctium lappa</name>
    <name type="common">Greater burdock</name>
    <name type="synonym">Lappa major</name>
    <dbReference type="NCBI Taxonomy" id="4217"/>
    <lineage>
        <taxon>Eukaryota</taxon>
        <taxon>Viridiplantae</taxon>
        <taxon>Streptophyta</taxon>
        <taxon>Embryophyta</taxon>
        <taxon>Tracheophyta</taxon>
        <taxon>Spermatophyta</taxon>
        <taxon>Magnoliopsida</taxon>
        <taxon>eudicotyledons</taxon>
        <taxon>Gunneridae</taxon>
        <taxon>Pentapetalae</taxon>
        <taxon>asterids</taxon>
        <taxon>campanulids</taxon>
        <taxon>Asterales</taxon>
        <taxon>Asteraceae</taxon>
        <taxon>Carduoideae</taxon>
        <taxon>Cardueae</taxon>
        <taxon>Arctiinae</taxon>
        <taxon>Arctium</taxon>
    </lineage>
</organism>
<proteinExistence type="predicted"/>